<comment type="caution">
    <text evidence="3">The sequence shown here is derived from an EMBL/GenBank/DDBJ whole genome shotgun (WGS) entry which is preliminary data.</text>
</comment>
<dbReference type="InterPro" id="IPR013096">
    <property type="entry name" value="Cupin_2"/>
</dbReference>
<dbReference type="AlphaFoldDB" id="S0FPL8"/>
<dbReference type="Pfam" id="PF07883">
    <property type="entry name" value="Cupin_2"/>
    <property type="match status" value="1"/>
</dbReference>
<evidence type="ECO:0000256" key="1">
    <source>
        <dbReference type="ARBA" id="ARBA00022723"/>
    </source>
</evidence>
<dbReference type="eggNOG" id="COG0662">
    <property type="taxonomic scope" value="Bacteria"/>
</dbReference>
<dbReference type="InterPro" id="IPR011051">
    <property type="entry name" value="RmlC_Cupin_sf"/>
</dbReference>
<gene>
    <name evidence="3" type="ORF">CTER_1678</name>
</gene>
<protein>
    <submittedName>
        <fullName evidence="3">Cupin domain-containing protein</fullName>
    </submittedName>
</protein>
<dbReference type="RefSeq" id="WP_004625284.1">
    <property type="nucleotide sequence ID" value="NZ_AORV01000028.1"/>
</dbReference>
<sequence>MKKKVSLNDVEPAHLEGRDLRWIITDRTVGADQMSIAIMHCFPEAIVKPLHAHRNIEEVIYIVEGQGQAWIDGEIVDFVKGDAVFFPANSRHQVRNTGKEMLVTASVFSAKTSSDDYILYNESMF</sequence>
<dbReference type="Gene3D" id="2.60.120.10">
    <property type="entry name" value="Jelly Rolls"/>
    <property type="match status" value="1"/>
</dbReference>
<dbReference type="EMBL" id="AORV01000028">
    <property type="protein sequence ID" value="EMS72291.1"/>
    <property type="molecule type" value="Genomic_DNA"/>
</dbReference>
<keyword evidence="4" id="KW-1185">Reference proteome</keyword>
<dbReference type="PANTHER" id="PTHR35848">
    <property type="entry name" value="OXALATE-BINDING PROTEIN"/>
    <property type="match status" value="1"/>
</dbReference>
<dbReference type="InterPro" id="IPR014710">
    <property type="entry name" value="RmlC-like_jellyroll"/>
</dbReference>
<dbReference type="InterPro" id="IPR051610">
    <property type="entry name" value="GPI/OXD"/>
</dbReference>
<dbReference type="Proteomes" id="UP000014155">
    <property type="component" value="Unassembled WGS sequence"/>
</dbReference>
<dbReference type="STRING" id="1195236.CTER_1678"/>
<dbReference type="SUPFAM" id="SSF51182">
    <property type="entry name" value="RmlC-like cupins"/>
    <property type="match status" value="1"/>
</dbReference>
<dbReference type="PANTHER" id="PTHR35848:SF6">
    <property type="entry name" value="CUPIN TYPE-2 DOMAIN-CONTAINING PROTEIN"/>
    <property type="match status" value="1"/>
</dbReference>
<feature type="domain" description="Cupin type-2" evidence="2">
    <location>
        <begin position="43"/>
        <end position="107"/>
    </location>
</feature>
<dbReference type="PATRIC" id="fig|1195236.3.peg.2007"/>
<evidence type="ECO:0000313" key="3">
    <source>
        <dbReference type="EMBL" id="EMS72291.1"/>
    </source>
</evidence>
<evidence type="ECO:0000259" key="2">
    <source>
        <dbReference type="Pfam" id="PF07883"/>
    </source>
</evidence>
<reference evidence="3 4" key="1">
    <citation type="journal article" date="2013" name="Genome Announc.">
        <title>Draft Genome Sequence of the Cellulolytic, Mesophilic, Anaerobic Bacterium Clostridium termitidis Strain CT1112 (DSM 5398).</title>
        <authorList>
            <person name="Lal S."/>
            <person name="Ramachandran U."/>
            <person name="Zhang X."/>
            <person name="Munir R."/>
            <person name="Sparling R."/>
            <person name="Levin D.B."/>
        </authorList>
    </citation>
    <scope>NUCLEOTIDE SEQUENCE [LARGE SCALE GENOMIC DNA]</scope>
    <source>
        <strain evidence="3 4">CT1112</strain>
    </source>
</reference>
<dbReference type="GO" id="GO:0046872">
    <property type="term" value="F:metal ion binding"/>
    <property type="evidence" value="ECO:0007669"/>
    <property type="project" value="UniProtKB-KW"/>
</dbReference>
<keyword evidence="1" id="KW-0479">Metal-binding</keyword>
<accession>S0FPL8</accession>
<organism evidence="3 4">
    <name type="scientific">Ruminiclostridium cellobioparum subsp. termitidis CT1112</name>
    <dbReference type="NCBI Taxonomy" id="1195236"/>
    <lineage>
        <taxon>Bacteria</taxon>
        <taxon>Bacillati</taxon>
        <taxon>Bacillota</taxon>
        <taxon>Clostridia</taxon>
        <taxon>Eubacteriales</taxon>
        <taxon>Oscillospiraceae</taxon>
        <taxon>Ruminiclostridium</taxon>
    </lineage>
</organism>
<proteinExistence type="predicted"/>
<name>S0FPL8_RUMCE</name>
<evidence type="ECO:0000313" key="4">
    <source>
        <dbReference type="Proteomes" id="UP000014155"/>
    </source>
</evidence>